<dbReference type="Gene3D" id="2.40.50.40">
    <property type="match status" value="1"/>
</dbReference>
<accession>A0A8C5PXR7</accession>
<dbReference type="SUPFAM" id="SSF54160">
    <property type="entry name" value="Chromo domain-like"/>
    <property type="match status" value="1"/>
</dbReference>
<dbReference type="InterPro" id="IPR000953">
    <property type="entry name" value="Chromo/chromo_shadow_dom"/>
</dbReference>
<keyword evidence="6" id="KW-1185">Reference proteome</keyword>
<dbReference type="Ensembl" id="ENSLLET00000030581.1">
    <property type="protein sequence ID" value="ENSLLEP00000029447.1"/>
    <property type="gene ID" value="ENSLLEG00000018675.1"/>
</dbReference>
<feature type="domain" description="Chromo" evidence="3">
    <location>
        <begin position="291"/>
        <end position="349"/>
    </location>
</feature>
<evidence type="ECO:0000259" key="4">
    <source>
        <dbReference type="PROSITE" id="PS50994"/>
    </source>
</evidence>
<evidence type="ECO:0000259" key="3">
    <source>
        <dbReference type="PROSITE" id="PS50013"/>
    </source>
</evidence>
<dbReference type="Pfam" id="PF00665">
    <property type="entry name" value="rve"/>
    <property type="match status" value="1"/>
</dbReference>
<organism evidence="5 6">
    <name type="scientific">Leptobrachium leishanense</name>
    <name type="common">Leishan spiny toad</name>
    <dbReference type="NCBI Taxonomy" id="445787"/>
    <lineage>
        <taxon>Eukaryota</taxon>
        <taxon>Metazoa</taxon>
        <taxon>Chordata</taxon>
        <taxon>Craniata</taxon>
        <taxon>Vertebrata</taxon>
        <taxon>Euteleostomi</taxon>
        <taxon>Amphibia</taxon>
        <taxon>Batrachia</taxon>
        <taxon>Anura</taxon>
        <taxon>Pelobatoidea</taxon>
        <taxon>Megophryidae</taxon>
        <taxon>Leptobrachium</taxon>
    </lineage>
</organism>
<dbReference type="InterPro" id="IPR012337">
    <property type="entry name" value="RNaseH-like_sf"/>
</dbReference>
<dbReference type="GO" id="GO:0003676">
    <property type="term" value="F:nucleic acid binding"/>
    <property type="evidence" value="ECO:0007669"/>
    <property type="project" value="InterPro"/>
</dbReference>
<comment type="subcellular location">
    <subcellularLocation>
        <location evidence="1">Nucleus</location>
    </subcellularLocation>
</comment>
<evidence type="ECO:0000313" key="5">
    <source>
        <dbReference type="Ensembl" id="ENSLLEP00000029447.1"/>
    </source>
</evidence>
<dbReference type="PROSITE" id="PS50013">
    <property type="entry name" value="CHROMO_2"/>
    <property type="match status" value="1"/>
</dbReference>
<dbReference type="GO" id="GO:0015074">
    <property type="term" value="P:DNA integration"/>
    <property type="evidence" value="ECO:0007669"/>
    <property type="project" value="InterPro"/>
</dbReference>
<dbReference type="InterPro" id="IPR050951">
    <property type="entry name" value="Retrovirus_Pol_polyprotein"/>
</dbReference>
<reference evidence="5" key="1">
    <citation type="submission" date="2025-08" db="UniProtKB">
        <authorList>
            <consortium name="Ensembl"/>
        </authorList>
    </citation>
    <scope>IDENTIFICATION</scope>
</reference>
<dbReference type="InterPro" id="IPR023780">
    <property type="entry name" value="Chromo_domain"/>
</dbReference>
<dbReference type="Gene3D" id="3.30.420.10">
    <property type="entry name" value="Ribonuclease H-like superfamily/Ribonuclease H"/>
    <property type="match status" value="1"/>
</dbReference>
<protein>
    <submittedName>
        <fullName evidence="5">Uncharacterized protein</fullName>
    </submittedName>
</protein>
<dbReference type="Pfam" id="PF24626">
    <property type="entry name" value="SH3_Tf2-1"/>
    <property type="match status" value="1"/>
</dbReference>
<reference evidence="5" key="2">
    <citation type="submission" date="2025-09" db="UniProtKB">
        <authorList>
            <consortium name="Ensembl"/>
        </authorList>
    </citation>
    <scope>IDENTIFICATION</scope>
</reference>
<dbReference type="GO" id="GO:0005634">
    <property type="term" value="C:nucleus"/>
    <property type="evidence" value="ECO:0007669"/>
    <property type="project" value="UniProtKB-SubCell"/>
</dbReference>
<dbReference type="OrthoDB" id="9046595at2759"/>
<evidence type="ECO:0000256" key="1">
    <source>
        <dbReference type="ARBA" id="ARBA00004123"/>
    </source>
</evidence>
<dbReference type="Proteomes" id="UP000694569">
    <property type="component" value="Unplaced"/>
</dbReference>
<feature type="domain" description="Integrase catalytic" evidence="4">
    <location>
        <begin position="1"/>
        <end position="150"/>
    </location>
</feature>
<dbReference type="SMART" id="SM00298">
    <property type="entry name" value="CHROMO"/>
    <property type="match status" value="1"/>
</dbReference>
<dbReference type="InterPro" id="IPR001584">
    <property type="entry name" value="Integrase_cat-core"/>
</dbReference>
<dbReference type="PANTHER" id="PTHR37984">
    <property type="entry name" value="PROTEIN CBG26694"/>
    <property type="match status" value="1"/>
</dbReference>
<feature type="region of interest" description="Disordered" evidence="2">
    <location>
        <begin position="401"/>
        <end position="423"/>
    </location>
</feature>
<dbReference type="PROSITE" id="PS50994">
    <property type="entry name" value="INTEGRASE"/>
    <property type="match status" value="1"/>
</dbReference>
<dbReference type="InterPro" id="IPR016197">
    <property type="entry name" value="Chromo-like_dom_sf"/>
</dbReference>
<dbReference type="GeneTree" id="ENSGT00940000163772"/>
<name>A0A8C5PXR7_9ANUR</name>
<dbReference type="FunFam" id="3.30.420.10:FF:000032">
    <property type="entry name" value="Retrovirus-related Pol polyprotein from transposon 297-like Protein"/>
    <property type="match status" value="1"/>
</dbReference>
<evidence type="ECO:0000256" key="2">
    <source>
        <dbReference type="SAM" id="MobiDB-lite"/>
    </source>
</evidence>
<dbReference type="Pfam" id="PF00385">
    <property type="entry name" value="Chromo"/>
    <property type="match status" value="1"/>
</dbReference>
<evidence type="ECO:0000313" key="6">
    <source>
        <dbReference type="Proteomes" id="UP000694569"/>
    </source>
</evidence>
<proteinExistence type="predicted"/>
<dbReference type="PANTHER" id="PTHR37984:SF15">
    <property type="entry name" value="INTEGRASE CATALYTIC DOMAIN-CONTAINING PROTEIN"/>
    <property type="match status" value="1"/>
</dbReference>
<dbReference type="InterPro" id="IPR056924">
    <property type="entry name" value="SH3_Tf2-1"/>
</dbReference>
<dbReference type="AlphaFoldDB" id="A0A8C5PXR7"/>
<dbReference type="SUPFAM" id="SSF53098">
    <property type="entry name" value="Ribonuclease H-like"/>
    <property type="match status" value="1"/>
</dbReference>
<dbReference type="InterPro" id="IPR036397">
    <property type="entry name" value="RNaseH_sf"/>
</dbReference>
<sequence length="423" mass="48225">MDFITDLRVSSNHNTLMVVIDRFSKMAHFIPTKHLPTASETATLFIKHIFSVHGLPESITTDRRTQFTSRFWTAFCKGLHIQSNLSTAFHPQTNGQTERVNGIIEQYLRCYITHLQDNWLQYIPIAEFVYNNQKQSATKYSPFFINYGRHPVMLPGAPINSDTPTTDQRLKDILQNYKIIRDNLHRAQLRYKVYADQKRSPPPAYALGDNVWLATKNIKLHCPSRKLGPKYIGPFPITKIISPTAVQLSLPESYKIHPVFHVSLLRLASEDPFPGRVPPRPGPVSSDEERCEVKDPLDSRIRRNKLEYLVRWKGYGSDEDSWILASEVSAPALIRRFHKHHPDRPWRGRFGGGACHVPTPSHARTQVPAHTASSYTAGDQRLLTDPLGSLVASTKSRACTDKTGASGLRFREWRRTPTTQTRK</sequence>